<gene>
    <name evidence="7" type="primary">ggt</name>
    <name evidence="7" type="ORF">OL599_02705</name>
</gene>
<evidence type="ECO:0000256" key="4">
    <source>
        <dbReference type="PIRSR" id="PIRSR600101-1"/>
    </source>
</evidence>
<dbReference type="EMBL" id="JAPDNT010000001">
    <property type="protein sequence ID" value="MCW3473477.1"/>
    <property type="molecule type" value="Genomic_DNA"/>
</dbReference>
<evidence type="ECO:0000256" key="3">
    <source>
        <dbReference type="ARBA" id="ARBA00047417"/>
    </source>
</evidence>
<dbReference type="Gene3D" id="3.60.20.40">
    <property type="match status" value="1"/>
</dbReference>
<name>A0AA42CFY7_9PROT</name>
<keyword evidence="6 7" id="KW-0808">Transferase</keyword>
<comment type="catalytic activity">
    <reaction evidence="3 6">
        <text>an N-terminal (5-L-glutamyl)-[peptide] + an alpha-amino acid = 5-L-glutamyl amino acid + an N-terminal L-alpha-aminoacyl-[peptide]</text>
        <dbReference type="Rhea" id="RHEA:23904"/>
        <dbReference type="Rhea" id="RHEA-COMP:9780"/>
        <dbReference type="Rhea" id="RHEA-COMP:9795"/>
        <dbReference type="ChEBI" id="CHEBI:77644"/>
        <dbReference type="ChEBI" id="CHEBI:78597"/>
        <dbReference type="ChEBI" id="CHEBI:78599"/>
        <dbReference type="ChEBI" id="CHEBI:78608"/>
        <dbReference type="EC" id="2.3.2.2"/>
    </reaction>
</comment>
<dbReference type="InterPro" id="IPR043138">
    <property type="entry name" value="GGT_lsub"/>
</dbReference>
<comment type="catalytic activity">
    <reaction evidence="2 6">
        <text>glutathione + H2O = L-cysteinylglycine + L-glutamate</text>
        <dbReference type="Rhea" id="RHEA:28807"/>
        <dbReference type="ChEBI" id="CHEBI:15377"/>
        <dbReference type="ChEBI" id="CHEBI:29985"/>
        <dbReference type="ChEBI" id="CHEBI:57925"/>
        <dbReference type="ChEBI" id="CHEBI:61694"/>
        <dbReference type="EC" id="3.4.19.13"/>
    </reaction>
</comment>
<dbReference type="GO" id="GO:0006751">
    <property type="term" value="P:glutathione catabolic process"/>
    <property type="evidence" value="ECO:0007669"/>
    <property type="project" value="UniProtKB-UniRule"/>
</dbReference>
<dbReference type="Gene3D" id="1.10.246.130">
    <property type="match status" value="1"/>
</dbReference>
<dbReference type="SUPFAM" id="SSF56235">
    <property type="entry name" value="N-terminal nucleophile aminohydrolases (Ntn hydrolases)"/>
    <property type="match status" value="1"/>
</dbReference>
<dbReference type="InterPro" id="IPR000101">
    <property type="entry name" value="GGT_peptidase"/>
</dbReference>
<protein>
    <recommendedName>
        <fullName evidence="6">Glutathione hydrolase proenzyme</fullName>
        <ecNumber evidence="6">2.3.2.2</ecNumber>
        <ecNumber evidence="6">3.4.19.13</ecNumber>
    </recommendedName>
    <component>
        <recommendedName>
            <fullName evidence="6">Glutathione hydrolase large chain</fullName>
        </recommendedName>
    </component>
    <component>
        <recommendedName>
            <fullName evidence="6">Glutathione hydrolase small chain</fullName>
        </recommendedName>
    </component>
</protein>
<comment type="PTM">
    <text evidence="6">Cleaved by autocatalysis into a large and a small subunit.</text>
</comment>
<dbReference type="Proteomes" id="UP001165679">
    <property type="component" value="Unassembled WGS sequence"/>
</dbReference>
<evidence type="ECO:0000256" key="2">
    <source>
        <dbReference type="ARBA" id="ARBA00001089"/>
    </source>
</evidence>
<evidence type="ECO:0000313" key="8">
    <source>
        <dbReference type="Proteomes" id="UP001165679"/>
    </source>
</evidence>
<dbReference type="GO" id="GO:0036374">
    <property type="term" value="F:glutathione hydrolase activity"/>
    <property type="evidence" value="ECO:0007669"/>
    <property type="project" value="UniProtKB-UniRule"/>
</dbReference>
<dbReference type="InterPro" id="IPR043137">
    <property type="entry name" value="GGT_ssub_C"/>
</dbReference>
<sequence>MQSFPRSHRPLIMGRRGAVGANHPMATQAGLDILRAGGNAIDASVAVSLALGVVEPMMSGLGGDGFYHVFMGGSGEAEVFNGTGAAPLAATPERFSGGIETVGKLSVSVPGSLAGIAAMHAAHGRLPWATLAEPAIALARGGFAATHNYCYFATENEARLAADARSARVFLGKELAGLVLQPDLARTLEEIAADGAESFYRGRLAARLAKGLQEAGSLITAADLAACRAEVQAPIGITYRGWEVRQSGPNSTGFTMLEMLKIVERFDLQSLSPAERVHVLVEAKKRAFLDRETYGADPHFATIPLDRLLSDAYADQLAAGIDMGRAADIPLEAAAAVGDTTYFCVVDGEGNAVSGIQSINSAFGSGVTAGDTGVLMNNRMAYWHLAPGHANRLQPGKRVRHTMNAPMVLKDGKLWGVLGTPGADNQVQVNLQVLTAMLDFGADPQTALELPRWTSSQPGQGANWPHDGDHALTIESDFGDDLLAELERRGHVLKRVGHLEGPCAMQAIRVMPNGVRMAGSDPRRDGWAGAY</sequence>
<dbReference type="GO" id="GO:0103068">
    <property type="term" value="F:leukotriene C4 gamma-glutamyl transferase activity"/>
    <property type="evidence" value="ECO:0007669"/>
    <property type="project" value="UniProtKB-EC"/>
</dbReference>
<evidence type="ECO:0000256" key="5">
    <source>
        <dbReference type="PIRSR" id="PIRSR600101-2"/>
    </source>
</evidence>
<dbReference type="PRINTS" id="PR01210">
    <property type="entry name" value="GGTRANSPTASE"/>
</dbReference>
<keyword evidence="8" id="KW-1185">Reference proteome</keyword>
<dbReference type="PANTHER" id="PTHR43881:SF1">
    <property type="entry name" value="GAMMA-GLUTAMYLTRANSPEPTIDASE (AFU_ORTHOLOGUE AFUA_4G13580)"/>
    <property type="match status" value="1"/>
</dbReference>
<comment type="caution">
    <text evidence="7">The sequence shown here is derived from an EMBL/GenBank/DDBJ whole genome shotgun (WGS) entry which is preliminary data.</text>
</comment>
<evidence type="ECO:0000256" key="6">
    <source>
        <dbReference type="RuleBase" id="RU368036"/>
    </source>
</evidence>
<organism evidence="7 8">
    <name type="scientific">Limobrevibacterium gyesilva</name>
    <dbReference type="NCBI Taxonomy" id="2991712"/>
    <lineage>
        <taxon>Bacteria</taxon>
        <taxon>Pseudomonadati</taxon>
        <taxon>Pseudomonadota</taxon>
        <taxon>Alphaproteobacteria</taxon>
        <taxon>Acetobacterales</taxon>
        <taxon>Acetobacteraceae</taxon>
        <taxon>Limobrevibacterium</taxon>
    </lineage>
</organism>
<reference evidence="7" key="1">
    <citation type="submission" date="2022-09" db="EMBL/GenBank/DDBJ databases">
        <title>Rhodovastum sp. nov. RN2-1 isolated from soil in Seongnam, South Korea.</title>
        <authorList>
            <person name="Le N.T."/>
        </authorList>
    </citation>
    <scope>NUCLEOTIDE SEQUENCE</scope>
    <source>
        <strain evidence="7">RN2-1</strain>
    </source>
</reference>
<evidence type="ECO:0000313" key="7">
    <source>
        <dbReference type="EMBL" id="MCW3473477.1"/>
    </source>
</evidence>
<comment type="catalytic activity">
    <reaction evidence="1 6">
        <text>an S-substituted glutathione + H2O = an S-substituted L-cysteinylglycine + L-glutamate</text>
        <dbReference type="Rhea" id="RHEA:59468"/>
        <dbReference type="ChEBI" id="CHEBI:15377"/>
        <dbReference type="ChEBI" id="CHEBI:29985"/>
        <dbReference type="ChEBI" id="CHEBI:90779"/>
        <dbReference type="ChEBI" id="CHEBI:143103"/>
        <dbReference type="EC" id="3.4.19.13"/>
    </reaction>
</comment>
<dbReference type="EC" id="2.3.2.2" evidence="6"/>
<dbReference type="InterPro" id="IPR029055">
    <property type="entry name" value="Ntn_hydrolases_N"/>
</dbReference>
<feature type="active site" description="Nucleophile" evidence="4">
    <location>
        <position position="340"/>
    </location>
</feature>
<keyword evidence="6" id="KW-0317">Glutathione biosynthesis</keyword>
<dbReference type="NCBIfam" id="TIGR00066">
    <property type="entry name" value="g_glut_trans"/>
    <property type="match status" value="1"/>
</dbReference>
<dbReference type="InterPro" id="IPR052896">
    <property type="entry name" value="GGT-like_enzyme"/>
</dbReference>
<dbReference type="EC" id="3.4.19.13" evidence="6"/>
<proteinExistence type="inferred from homology"/>
<keyword evidence="6" id="KW-0378">Hydrolase</keyword>
<dbReference type="RefSeq" id="WP_264712052.1">
    <property type="nucleotide sequence ID" value="NZ_JAPDNT010000001.1"/>
</dbReference>
<accession>A0AA42CFY7</accession>
<comment type="pathway">
    <text evidence="6">Sulfur metabolism; glutathione metabolism.</text>
</comment>
<comment type="similarity">
    <text evidence="6">Belongs to the gamma-glutamyltransferase family.</text>
</comment>
<dbReference type="AlphaFoldDB" id="A0AA42CFY7"/>
<comment type="subunit">
    <text evidence="6">This enzyme consists of two polypeptide chains, which are synthesized in precursor form from a single polypeptide.</text>
</comment>
<dbReference type="Pfam" id="PF01019">
    <property type="entry name" value="G_glu_transpept"/>
    <property type="match status" value="1"/>
</dbReference>
<keyword evidence="6 7" id="KW-0012">Acyltransferase</keyword>
<dbReference type="PANTHER" id="PTHR43881">
    <property type="entry name" value="GAMMA-GLUTAMYLTRANSPEPTIDASE (AFU_ORTHOLOGUE AFUA_4G13580)"/>
    <property type="match status" value="1"/>
</dbReference>
<feature type="binding site" evidence="5">
    <location>
        <position position="423"/>
    </location>
    <ligand>
        <name>L-glutamate</name>
        <dbReference type="ChEBI" id="CHEBI:29985"/>
    </ligand>
</feature>
<evidence type="ECO:0000256" key="1">
    <source>
        <dbReference type="ARBA" id="ARBA00001049"/>
    </source>
</evidence>
<feature type="binding site" evidence="5">
    <location>
        <begin position="358"/>
        <end position="360"/>
    </location>
    <ligand>
        <name>L-glutamate</name>
        <dbReference type="ChEBI" id="CHEBI:29985"/>
    </ligand>
</feature>
<reference evidence="7" key="2">
    <citation type="submission" date="2022-10" db="EMBL/GenBank/DDBJ databases">
        <authorList>
            <person name="Trinh H.N."/>
        </authorList>
    </citation>
    <scope>NUCLEOTIDE SEQUENCE</scope>
    <source>
        <strain evidence="7">RN2-1</strain>
    </source>
</reference>
<dbReference type="GO" id="GO:0006750">
    <property type="term" value="P:glutathione biosynthetic process"/>
    <property type="evidence" value="ECO:0007669"/>
    <property type="project" value="UniProtKB-KW"/>
</dbReference>
<keyword evidence="6" id="KW-0865">Zymogen</keyword>